<dbReference type="AlphaFoldDB" id="A0A1I8H7C7"/>
<keyword evidence="1" id="KW-1185">Reference proteome</keyword>
<proteinExistence type="predicted"/>
<dbReference type="WBParaSite" id="maker-uti_cns_0004608-snap-gene-0.2-mRNA-1">
    <property type="protein sequence ID" value="maker-uti_cns_0004608-snap-gene-0.2-mRNA-1"/>
    <property type="gene ID" value="maker-uti_cns_0004608-snap-gene-0.2"/>
</dbReference>
<organism evidence="1 2">
    <name type="scientific">Macrostomum lignano</name>
    <dbReference type="NCBI Taxonomy" id="282301"/>
    <lineage>
        <taxon>Eukaryota</taxon>
        <taxon>Metazoa</taxon>
        <taxon>Spiralia</taxon>
        <taxon>Lophotrochozoa</taxon>
        <taxon>Platyhelminthes</taxon>
        <taxon>Rhabditophora</taxon>
        <taxon>Macrostomorpha</taxon>
        <taxon>Macrostomida</taxon>
        <taxon>Macrostomidae</taxon>
        <taxon>Macrostomum</taxon>
    </lineage>
</organism>
<evidence type="ECO:0000313" key="1">
    <source>
        <dbReference type="Proteomes" id="UP000095280"/>
    </source>
</evidence>
<reference evidence="2" key="1">
    <citation type="submission" date="2016-11" db="UniProtKB">
        <authorList>
            <consortium name="WormBaseParasite"/>
        </authorList>
    </citation>
    <scope>IDENTIFICATION</scope>
</reference>
<dbReference type="Proteomes" id="UP000095280">
    <property type="component" value="Unplaced"/>
</dbReference>
<protein>
    <submittedName>
        <fullName evidence="2">ANK_REP_REGION domain-containing protein</fullName>
    </submittedName>
</protein>
<accession>A0A1I8H7C7</accession>
<sequence>NKNNHESRQDACTKQIRKVFSSRGLNDILNCLVAEDESWLHLDGKGSKADNRCCRVVEILHCNNGDAVDRLRLVKHWRLRRQRRPRQVGQSHQEVAPFNFIVRNRQHKPVDGLGAVLLKHADEAAQVGARLTARVFVNNQHRGAQSEHELHSNRAGTDASHSGIIGRVALLHEAAEEAADEAGRAGLRCQGGLAQAECDELAKAKQLEAVARLQNRAQDLLNSAVPDPDPGRPILVQLGQPRELQQTRVAPDDVAPVSIPHFFDVAINQMSARLERVRVEQVKVGQQQAAVQVPRQRLGCYKAPRLQVAPKAVAASHPEQARMSDKNLHEPLLKDSQDLQQHPSAITSYDYDDVLIGYYKFSSTAHAALERFSNCFKQLCIDDIAKLDFVLEKQLLDQSAFASIDEFLFRIFESSQVTVSRLMTTMAEDDRYRELRQSITDLFRVTRSDSLRRYLQPGSFVTAQTLTRDLHCSLLLSNFDLFNSDTFQPRRHLVDGYIEKMGDADRGNVIRGYSGLLQLAGLTQLDQYRTTSEILRTALDRVRDRRIEEVLRSILEPRDGFQLLRLGQLIAFCLGQPALTAEPSPPGFIRSFLRGLMQQCNPANNARMTGVGPSSVAMQFVLRLRSSVLVVDEYPGGQPSTNLSRLICMFQQDRAEAVNLADYQVYVAPYCADECTRAQHFGSDENLMTLFANEQLNNPSVRAVVFFIGADMAAKLDQSSSLESRMLKACFGQPRCEVLMLMDEGVDLTEKAQSRVNWQQANRFVLSVPDDEIEWRNFLVRLANLPGPPLPPQTPMFDQPESVNSVSVVAV</sequence>
<evidence type="ECO:0000313" key="2">
    <source>
        <dbReference type="WBParaSite" id="maker-uti_cns_0004608-snap-gene-0.2-mRNA-1"/>
    </source>
</evidence>
<name>A0A1I8H7C7_9PLAT</name>